<keyword evidence="4" id="KW-0997">Cell inner membrane</keyword>
<evidence type="ECO:0000256" key="8">
    <source>
        <dbReference type="ARBA" id="ARBA00022989"/>
    </source>
</evidence>
<dbReference type="InterPro" id="IPR025966">
    <property type="entry name" value="OppC_N"/>
</dbReference>
<keyword evidence="6" id="KW-0571">Peptide transport</keyword>
<dbReference type="GO" id="GO:0015031">
    <property type="term" value="P:protein transport"/>
    <property type="evidence" value="ECO:0007669"/>
    <property type="project" value="UniProtKB-KW"/>
</dbReference>
<evidence type="ECO:0000256" key="7">
    <source>
        <dbReference type="ARBA" id="ARBA00022927"/>
    </source>
</evidence>
<evidence type="ECO:0000313" key="14">
    <source>
        <dbReference type="EMBL" id="GGF50137.1"/>
    </source>
</evidence>
<dbReference type="InterPro" id="IPR050366">
    <property type="entry name" value="BP-dependent_transpt_permease"/>
</dbReference>
<dbReference type="EMBL" id="BMJQ01000032">
    <property type="protein sequence ID" value="GGF50137.1"/>
    <property type="molecule type" value="Genomic_DNA"/>
</dbReference>
<comment type="caution">
    <text evidence="14">The sequence shown here is derived from an EMBL/GenBank/DDBJ whole genome shotgun (WGS) entry which is preliminary data.</text>
</comment>
<reference evidence="14" key="2">
    <citation type="submission" date="2020-09" db="EMBL/GenBank/DDBJ databases">
        <authorList>
            <person name="Sun Q."/>
            <person name="Zhou Y."/>
        </authorList>
    </citation>
    <scope>NUCLEOTIDE SEQUENCE</scope>
    <source>
        <strain evidence="14">CGMCC 1.15725</strain>
    </source>
</reference>
<name>A0A8J2Z1F2_9PROT</name>
<organism evidence="14 15">
    <name type="scientific">Aliidongia dinghuensis</name>
    <dbReference type="NCBI Taxonomy" id="1867774"/>
    <lineage>
        <taxon>Bacteria</taxon>
        <taxon>Pseudomonadati</taxon>
        <taxon>Pseudomonadota</taxon>
        <taxon>Alphaproteobacteria</taxon>
        <taxon>Rhodospirillales</taxon>
        <taxon>Dongiaceae</taxon>
        <taxon>Aliidongia</taxon>
    </lineage>
</organism>
<evidence type="ECO:0000256" key="9">
    <source>
        <dbReference type="ARBA" id="ARBA00023136"/>
    </source>
</evidence>
<evidence type="ECO:0000313" key="15">
    <source>
        <dbReference type="Proteomes" id="UP000646365"/>
    </source>
</evidence>
<accession>A0A8J2Z1F2</accession>
<evidence type="ECO:0000256" key="1">
    <source>
        <dbReference type="ARBA" id="ARBA00004429"/>
    </source>
</evidence>
<dbReference type="GO" id="GO:0005886">
    <property type="term" value="C:plasma membrane"/>
    <property type="evidence" value="ECO:0007669"/>
    <property type="project" value="UniProtKB-SubCell"/>
</dbReference>
<keyword evidence="2 12" id="KW-0813">Transport</keyword>
<evidence type="ECO:0000256" key="4">
    <source>
        <dbReference type="ARBA" id="ARBA00022519"/>
    </source>
</evidence>
<dbReference type="Pfam" id="PF12911">
    <property type="entry name" value="OppC_N"/>
    <property type="match status" value="1"/>
</dbReference>
<keyword evidence="3" id="KW-1003">Cell membrane</keyword>
<protein>
    <recommendedName>
        <fullName evidence="11">Oligopeptide transport system permease protein OppC</fullName>
    </recommendedName>
</protein>
<evidence type="ECO:0000256" key="5">
    <source>
        <dbReference type="ARBA" id="ARBA00022692"/>
    </source>
</evidence>
<evidence type="ECO:0000256" key="12">
    <source>
        <dbReference type="RuleBase" id="RU363032"/>
    </source>
</evidence>
<reference evidence="14" key="1">
    <citation type="journal article" date="2014" name="Int. J. Syst. Evol. Microbiol.">
        <title>Complete genome sequence of Corynebacterium casei LMG S-19264T (=DSM 44701T), isolated from a smear-ripened cheese.</title>
        <authorList>
            <consortium name="US DOE Joint Genome Institute (JGI-PGF)"/>
            <person name="Walter F."/>
            <person name="Albersmeier A."/>
            <person name="Kalinowski J."/>
            <person name="Ruckert C."/>
        </authorList>
    </citation>
    <scope>NUCLEOTIDE SEQUENCE</scope>
    <source>
        <strain evidence="14">CGMCC 1.15725</strain>
    </source>
</reference>
<dbReference type="Pfam" id="PF00528">
    <property type="entry name" value="BPD_transp_1"/>
    <property type="match status" value="1"/>
</dbReference>
<keyword evidence="5 12" id="KW-0812">Transmembrane</keyword>
<dbReference type="Proteomes" id="UP000646365">
    <property type="component" value="Unassembled WGS sequence"/>
</dbReference>
<evidence type="ECO:0000256" key="11">
    <source>
        <dbReference type="ARBA" id="ARBA00072251"/>
    </source>
</evidence>
<feature type="domain" description="ABC transmembrane type-1" evidence="13">
    <location>
        <begin position="99"/>
        <end position="288"/>
    </location>
</feature>
<feature type="transmembrane region" description="Helical" evidence="12">
    <location>
        <begin position="212"/>
        <end position="233"/>
    </location>
</feature>
<keyword evidence="15" id="KW-1185">Reference proteome</keyword>
<dbReference type="PANTHER" id="PTHR43386:SF2">
    <property type="entry name" value="OLIGOPEPTIDE TRANSPORT SYSTEM PERMEASE PROTEIN OPPC"/>
    <property type="match status" value="1"/>
</dbReference>
<evidence type="ECO:0000256" key="3">
    <source>
        <dbReference type="ARBA" id="ARBA00022475"/>
    </source>
</evidence>
<dbReference type="SUPFAM" id="SSF161098">
    <property type="entry name" value="MetI-like"/>
    <property type="match status" value="1"/>
</dbReference>
<feature type="transmembrane region" description="Helical" evidence="12">
    <location>
        <begin position="164"/>
        <end position="181"/>
    </location>
</feature>
<keyword evidence="7" id="KW-0653">Protein transport</keyword>
<dbReference type="GO" id="GO:0055085">
    <property type="term" value="P:transmembrane transport"/>
    <property type="evidence" value="ECO:0007669"/>
    <property type="project" value="InterPro"/>
</dbReference>
<feature type="transmembrane region" description="Helical" evidence="12">
    <location>
        <begin position="103"/>
        <end position="129"/>
    </location>
</feature>
<dbReference type="AlphaFoldDB" id="A0A8J2Z1F2"/>
<comment type="similarity">
    <text evidence="10">Belongs to the binding-protein-dependent transport system permease family. OppBC subfamily.</text>
</comment>
<proteinExistence type="inferred from homology"/>
<dbReference type="InterPro" id="IPR035906">
    <property type="entry name" value="MetI-like_sf"/>
</dbReference>
<dbReference type="InterPro" id="IPR000515">
    <property type="entry name" value="MetI-like"/>
</dbReference>
<feature type="transmembrane region" description="Helical" evidence="12">
    <location>
        <begin position="37"/>
        <end position="58"/>
    </location>
</feature>
<dbReference type="PROSITE" id="PS50928">
    <property type="entry name" value="ABC_TM1"/>
    <property type="match status" value="1"/>
</dbReference>
<gene>
    <name evidence="14" type="ORF">GCM10011611_65670</name>
</gene>
<evidence type="ECO:0000256" key="2">
    <source>
        <dbReference type="ARBA" id="ARBA00022448"/>
    </source>
</evidence>
<dbReference type="CDD" id="cd06261">
    <property type="entry name" value="TM_PBP2"/>
    <property type="match status" value="1"/>
</dbReference>
<feature type="transmembrane region" description="Helical" evidence="12">
    <location>
        <begin position="141"/>
        <end position="158"/>
    </location>
</feature>
<comment type="subcellular location">
    <subcellularLocation>
        <location evidence="1">Cell inner membrane</location>
        <topology evidence="1">Multi-pass membrane protein</topology>
    </subcellularLocation>
    <subcellularLocation>
        <location evidence="12">Cell membrane</location>
        <topology evidence="12">Multi-pass membrane protein</topology>
    </subcellularLocation>
</comment>
<feature type="transmembrane region" description="Helical" evidence="12">
    <location>
        <begin position="266"/>
        <end position="288"/>
    </location>
</feature>
<evidence type="ECO:0000259" key="13">
    <source>
        <dbReference type="PROSITE" id="PS50928"/>
    </source>
</evidence>
<dbReference type="GO" id="GO:0015833">
    <property type="term" value="P:peptide transport"/>
    <property type="evidence" value="ECO:0007669"/>
    <property type="project" value="UniProtKB-KW"/>
</dbReference>
<dbReference type="PANTHER" id="PTHR43386">
    <property type="entry name" value="OLIGOPEPTIDE TRANSPORT SYSTEM PERMEASE PROTEIN APPC"/>
    <property type="match status" value="1"/>
</dbReference>
<keyword evidence="9 12" id="KW-0472">Membrane</keyword>
<evidence type="ECO:0000256" key="10">
    <source>
        <dbReference type="ARBA" id="ARBA00024202"/>
    </source>
</evidence>
<sequence>MSDAAFELIHESEHGAGVGGRSKLKDGFARMRRNRMAMVGLVVLSLIVLACAFGPFVLPFDPNASDFDSISIPPSLTTGHVFGTDDLGRDLLARVLEGGRTSLLIGVLATIVAIVIGISYGAVAGFFGGAVDTVMMRIVDVLYSLPFLFFVIMLTMVLGRGMESILIAIGALLWLTIAVIVRGQTLSLKHKEFIEAARAGGMKPFSIVRQHIIPNTIGPVIVYASLLVPEVILGESFLSYLGLGVQEPQSSWGTLIDGGAQAMDTAWWQLVVPGLFLAATLFSLNFIADGLRDAFDPKDR</sequence>
<keyword evidence="8 12" id="KW-1133">Transmembrane helix</keyword>
<dbReference type="RefSeq" id="WP_189052437.1">
    <property type="nucleotide sequence ID" value="NZ_BMJQ01000032.1"/>
</dbReference>
<dbReference type="Gene3D" id="1.10.3720.10">
    <property type="entry name" value="MetI-like"/>
    <property type="match status" value="1"/>
</dbReference>
<evidence type="ECO:0000256" key="6">
    <source>
        <dbReference type="ARBA" id="ARBA00022856"/>
    </source>
</evidence>